<dbReference type="GO" id="GO:0003677">
    <property type="term" value="F:DNA binding"/>
    <property type="evidence" value="ECO:0007669"/>
    <property type="project" value="UniProtKB-KW"/>
</dbReference>
<dbReference type="Proteomes" id="UP000823661">
    <property type="component" value="Unassembled WGS sequence"/>
</dbReference>
<protein>
    <submittedName>
        <fullName evidence="4">Helix-turn-helix transcriptional regulator</fullName>
    </submittedName>
</protein>
<dbReference type="PANTHER" id="PTHR46558">
    <property type="entry name" value="TRACRIPTIONAL REGULATORY PROTEIN-RELATED-RELATED"/>
    <property type="match status" value="1"/>
</dbReference>
<dbReference type="Gene3D" id="1.10.260.40">
    <property type="entry name" value="lambda repressor-like DNA-binding domains"/>
    <property type="match status" value="1"/>
</dbReference>
<organism evidence="4 5">
    <name type="scientific">Candidatus Cryptobacteroides intestinavium</name>
    <dbReference type="NCBI Taxonomy" id="2840766"/>
    <lineage>
        <taxon>Bacteria</taxon>
        <taxon>Pseudomonadati</taxon>
        <taxon>Bacteroidota</taxon>
        <taxon>Bacteroidia</taxon>
        <taxon>Bacteroidales</taxon>
        <taxon>Candidatus Cryptobacteroides</taxon>
    </lineage>
</organism>
<evidence type="ECO:0000256" key="1">
    <source>
        <dbReference type="ARBA" id="ARBA00023125"/>
    </source>
</evidence>
<feature type="domain" description="HTH cro/C1-type" evidence="3">
    <location>
        <begin position="10"/>
        <end position="64"/>
    </location>
</feature>
<evidence type="ECO:0000256" key="2">
    <source>
        <dbReference type="SAM" id="Coils"/>
    </source>
</evidence>
<name>A0A9D9ETB6_9BACT</name>
<dbReference type="SUPFAM" id="SSF47413">
    <property type="entry name" value="lambda repressor-like DNA-binding domains"/>
    <property type="match status" value="1"/>
</dbReference>
<dbReference type="CDD" id="cd00093">
    <property type="entry name" value="HTH_XRE"/>
    <property type="match status" value="1"/>
</dbReference>
<comment type="caution">
    <text evidence="4">The sequence shown here is derived from an EMBL/GenBank/DDBJ whole genome shotgun (WGS) entry which is preliminary data.</text>
</comment>
<dbReference type="InterPro" id="IPR010982">
    <property type="entry name" value="Lambda_DNA-bd_dom_sf"/>
</dbReference>
<proteinExistence type="predicted"/>
<gene>
    <name evidence="4" type="ORF">IAC06_08950</name>
</gene>
<accession>A0A9D9ETB6</accession>
<dbReference type="PROSITE" id="PS50943">
    <property type="entry name" value="HTH_CROC1"/>
    <property type="match status" value="1"/>
</dbReference>
<sequence length="139" mass="15712">MDNSSVKKNISRIRKASGISQTEMAERLGISRTAYRNIETGDTKLINDNVDRIASLLDTTSEELVLGYTPSAKDSMKVNDIQKENALKQKEMAARFETEIARLNEQINTLKEYIDALQETVRTKDEMISMLKRKVAGDL</sequence>
<dbReference type="PANTHER" id="PTHR46558:SF11">
    <property type="entry name" value="HTH-TYPE TRANSCRIPTIONAL REGULATOR XRE"/>
    <property type="match status" value="1"/>
</dbReference>
<keyword evidence="1" id="KW-0238">DNA-binding</keyword>
<dbReference type="InterPro" id="IPR001387">
    <property type="entry name" value="Cro/C1-type_HTH"/>
</dbReference>
<evidence type="ECO:0000259" key="3">
    <source>
        <dbReference type="PROSITE" id="PS50943"/>
    </source>
</evidence>
<reference evidence="4" key="1">
    <citation type="submission" date="2020-10" db="EMBL/GenBank/DDBJ databases">
        <authorList>
            <person name="Gilroy R."/>
        </authorList>
    </citation>
    <scope>NUCLEOTIDE SEQUENCE</scope>
    <source>
        <strain evidence="4">B1-20833</strain>
    </source>
</reference>
<evidence type="ECO:0000313" key="5">
    <source>
        <dbReference type="Proteomes" id="UP000823661"/>
    </source>
</evidence>
<dbReference type="EMBL" id="JADIMI010000083">
    <property type="protein sequence ID" value="MBO8452989.1"/>
    <property type="molecule type" value="Genomic_DNA"/>
</dbReference>
<feature type="coiled-coil region" evidence="2">
    <location>
        <begin position="86"/>
        <end position="134"/>
    </location>
</feature>
<evidence type="ECO:0000313" key="4">
    <source>
        <dbReference type="EMBL" id="MBO8452989.1"/>
    </source>
</evidence>
<dbReference type="AlphaFoldDB" id="A0A9D9ETB6"/>
<dbReference type="SMART" id="SM00530">
    <property type="entry name" value="HTH_XRE"/>
    <property type="match status" value="1"/>
</dbReference>
<dbReference type="Pfam" id="PF01381">
    <property type="entry name" value="HTH_3"/>
    <property type="match status" value="1"/>
</dbReference>
<keyword evidence="2" id="KW-0175">Coiled coil</keyword>
<reference evidence="4" key="2">
    <citation type="journal article" date="2021" name="PeerJ">
        <title>Extensive microbial diversity within the chicken gut microbiome revealed by metagenomics and culture.</title>
        <authorList>
            <person name="Gilroy R."/>
            <person name="Ravi A."/>
            <person name="Getino M."/>
            <person name="Pursley I."/>
            <person name="Horton D.L."/>
            <person name="Alikhan N.F."/>
            <person name="Baker D."/>
            <person name="Gharbi K."/>
            <person name="Hall N."/>
            <person name="Watson M."/>
            <person name="Adriaenssens E.M."/>
            <person name="Foster-Nyarko E."/>
            <person name="Jarju S."/>
            <person name="Secka A."/>
            <person name="Antonio M."/>
            <person name="Oren A."/>
            <person name="Chaudhuri R.R."/>
            <person name="La Ragione R."/>
            <person name="Hildebrand F."/>
            <person name="Pallen M.J."/>
        </authorList>
    </citation>
    <scope>NUCLEOTIDE SEQUENCE</scope>
    <source>
        <strain evidence="4">B1-20833</strain>
    </source>
</reference>